<evidence type="ECO:0000256" key="1">
    <source>
        <dbReference type="SAM" id="Phobius"/>
    </source>
</evidence>
<feature type="transmembrane region" description="Helical" evidence="1">
    <location>
        <begin position="6"/>
        <end position="28"/>
    </location>
</feature>
<organism evidence="2 3">
    <name type="scientific">Sphingomonas sediminicola</name>
    <dbReference type="NCBI Taxonomy" id="386874"/>
    <lineage>
        <taxon>Bacteria</taxon>
        <taxon>Pseudomonadati</taxon>
        <taxon>Pseudomonadota</taxon>
        <taxon>Alphaproteobacteria</taxon>
        <taxon>Sphingomonadales</taxon>
        <taxon>Sphingomonadaceae</taxon>
        <taxon>Sphingomonas</taxon>
    </lineage>
</organism>
<reference evidence="2 3" key="1">
    <citation type="submission" date="2020-08" db="EMBL/GenBank/DDBJ databases">
        <title>Genome sequence of Sphingomonas sediminicola KACC 15039T.</title>
        <authorList>
            <person name="Hyun D.-W."/>
            <person name="Bae J.-W."/>
        </authorList>
    </citation>
    <scope>NUCLEOTIDE SEQUENCE [LARGE SCALE GENOMIC DNA]</scope>
    <source>
        <strain evidence="2 3">KACC 15039</strain>
    </source>
</reference>
<keyword evidence="1" id="KW-0812">Transmembrane</keyword>
<protein>
    <submittedName>
        <fullName evidence="2">Uncharacterized protein</fullName>
    </submittedName>
</protein>
<evidence type="ECO:0000313" key="2">
    <source>
        <dbReference type="EMBL" id="QNP46216.1"/>
    </source>
</evidence>
<feature type="transmembrane region" description="Helical" evidence="1">
    <location>
        <begin position="40"/>
        <end position="63"/>
    </location>
</feature>
<keyword evidence="1" id="KW-0472">Membrane</keyword>
<gene>
    <name evidence="2" type="ORF">H9L14_02950</name>
</gene>
<name>A0ABX6TA01_9SPHN</name>
<evidence type="ECO:0000313" key="3">
    <source>
        <dbReference type="Proteomes" id="UP000516105"/>
    </source>
</evidence>
<keyword evidence="3" id="KW-1185">Reference proteome</keyword>
<keyword evidence="1" id="KW-1133">Transmembrane helix</keyword>
<dbReference type="EMBL" id="CP060782">
    <property type="protein sequence ID" value="QNP46216.1"/>
    <property type="molecule type" value="Genomic_DNA"/>
</dbReference>
<dbReference type="RefSeq" id="WP_187709169.1">
    <property type="nucleotide sequence ID" value="NZ_CP060782.1"/>
</dbReference>
<proteinExistence type="predicted"/>
<accession>A0ABX6TA01</accession>
<dbReference type="Proteomes" id="UP000516105">
    <property type="component" value="Chromosome"/>
</dbReference>
<sequence length="65" mass="6817">MEYVDVASLVSFFGLFFGILMLTGGLYARRGDRLRHRAGAAVLAGFTALLGLLALGAGFVGILRG</sequence>